<dbReference type="Proteomes" id="UP000663866">
    <property type="component" value="Unassembled WGS sequence"/>
</dbReference>
<protein>
    <submittedName>
        <fullName evidence="2">Uncharacterized protein</fullName>
    </submittedName>
</protein>
<feature type="non-terminal residue" evidence="2">
    <location>
        <position position="74"/>
    </location>
</feature>
<evidence type="ECO:0000256" key="1">
    <source>
        <dbReference type="SAM" id="MobiDB-lite"/>
    </source>
</evidence>
<feature type="compositionally biased region" description="Pro residues" evidence="1">
    <location>
        <begin position="34"/>
        <end position="44"/>
    </location>
</feature>
<name>A0A820HI04_9BILA</name>
<evidence type="ECO:0000313" key="3">
    <source>
        <dbReference type="Proteomes" id="UP000663866"/>
    </source>
</evidence>
<comment type="caution">
    <text evidence="2">The sequence shown here is derived from an EMBL/GenBank/DDBJ whole genome shotgun (WGS) entry which is preliminary data.</text>
</comment>
<accession>A0A820HI04</accession>
<evidence type="ECO:0000313" key="2">
    <source>
        <dbReference type="EMBL" id="CAF4291472.1"/>
    </source>
</evidence>
<keyword evidence="3" id="KW-1185">Reference proteome</keyword>
<gene>
    <name evidence="2" type="ORF">OVN521_LOCUS30948</name>
</gene>
<dbReference type="EMBL" id="CAJOBG010012988">
    <property type="protein sequence ID" value="CAF4291472.1"/>
    <property type="molecule type" value="Genomic_DNA"/>
</dbReference>
<feature type="region of interest" description="Disordered" evidence="1">
    <location>
        <begin position="1"/>
        <end position="44"/>
    </location>
</feature>
<organism evidence="2 3">
    <name type="scientific">Rotaria magnacalcarata</name>
    <dbReference type="NCBI Taxonomy" id="392030"/>
    <lineage>
        <taxon>Eukaryota</taxon>
        <taxon>Metazoa</taxon>
        <taxon>Spiralia</taxon>
        <taxon>Gnathifera</taxon>
        <taxon>Rotifera</taxon>
        <taxon>Eurotatoria</taxon>
        <taxon>Bdelloidea</taxon>
        <taxon>Philodinida</taxon>
        <taxon>Philodinidae</taxon>
        <taxon>Rotaria</taxon>
    </lineage>
</organism>
<proteinExistence type="predicted"/>
<sequence>PANGIRVRGHDYSGYETDTGLVTSRGYGPRYYGRPPPPPPPPPLHVPPAMPYPYYPAGIAAPPAPHLLRERHHE</sequence>
<feature type="non-terminal residue" evidence="2">
    <location>
        <position position="1"/>
    </location>
</feature>
<dbReference type="AlphaFoldDB" id="A0A820HI04"/>
<reference evidence="2" key="1">
    <citation type="submission" date="2021-02" db="EMBL/GenBank/DDBJ databases">
        <authorList>
            <person name="Nowell W R."/>
        </authorList>
    </citation>
    <scope>NUCLEOTIDE SEQUENCE</scope>
</reference>